<dbReference type="Proteomes" id="UP000321393">
    <property type="component" value="Unassembled WGS sequence"/>
</dbReference>
<evidence type="ECO:0000313" key="3">
    <source>
        <dbReference type="Proteomes" id="UP000321393"/>
    </source>
</evidence>
<evidence type="ECO:0000313" key="1">
    <source>
        <dbReference type="EMBL" id="KAA0040851.1"/>
    </source>
</evidence>
<name>A0A5A7TGQ9_CUCMM</name>
<comment type="caution">
    <text evidence="1">The sequence shown here is derived from an EMBL/GenBank/DDBJ whole genome shotgun (WGS) entry which is preliminary data.</text>
</comment>
<protein>
    <submittedName>
        <fullName evidence="1">Uncharacterized protein</fullName>
    </submittedName>
</protein>
<accession>A0A5A7TGQ9</accession>
<proteinExistence type="predicted"/>
<dbReference type="Proteomes" id="UP000321947">
    <property type="component" value="Unassembled WGS sequence"/>
</dbReference>
<reference evidence="3 4" key="1">
    <citation type="submission" date="2019-08" db="EMBL/GenBank/DDBJ databases">
        <title>Draft genome sequences of two oriental melons (Cucumis melo L. var makuwa).</title>
        <authorList>
            <person name="Kwon S.-Y."/>
        </authorList>
    </citation>
    <scope>NUCLEOTIDE SEQUENCE [LARGE SCALE GENOMIC DNA]</scope>
    <source>
        <strain evidence="4">cv. Chang Bougi</strain>
        <strain evidence="3">cv. SW 3</strain>
        <tissue evidence="1">Leaf</tissue>
    </source>
</reference>
<sequence>MIASDQAVKFNIVNVMKFLADVKNYIMIESLGWDYFEEEVLAELFSLKEFFEEEDLYYTLEEVDVVSSGRKFEPFDMQTKGDKKNKISIEEPPELELKPLVNHLKYTYYGRMTLCSSSSLHN</sequence>
<dbReference type="AlphaFoldDB" id="A0A5A7TGQ9"/>
<evidence type="ECO:0000313" key="2">
    <source>
        <dbReference type="EMBL" id="TYK17827.1"/>
    </source>
</evidence>
<evidence type="ECO:0000313" key="4">
    <source>
        <dbReference type="Proteomes" id="UP000321947"/>
    </source>
</evidence>
<dbReference type="EMBL" id="SSTE01017061">
    <property type="protein sequence ID" value="KAA0040851.1"/>
    <property type="molecule type" value="Genomic_DNA"/>
</dbReference>
<dbReference type="EMBL" id="SSTD01007940">
    <property type="protein sequence ID" value="TYK17827.1"/>
    <property type="molecule type" value="Genomic_DNA"/>
</dbReference>
<gene>
    <name evidence="2" type="ORF">E5676_scaffold306G00790</name>
    <name evidence="1" type="ORF">E6C27_scaffold333G00760</name>
</gene>
<organism evidence="1 3">
    <name type="scientific">Cucumis melo var. makuwa</name>
    <name type="common">Oriental melon</name>
    <dbReference type="NCBI Taxonomy" id="1194695"/>
    <lineage>
        <taxon>Eukaryota</taxon>
        <taxon>Viridiplantae</taxon>
        <taxon>Streptophyta</taxon>
        <taxon>Embryophyta</taxon>
        <taxon>Tracheophyta</taxon>
        <taxon>Spermatophyta</taxon>
        <taxon>Magnoliopsida</taxon>
        <taxon>eudicotyledons</taxon>
        <taxon>Gunneridae</taxon>
        <taxon>Pentapetalae</taxon>
        <taxon>rosids</taxon>
        <taxon>fabids</taxon>
        <taxon>Cucurbitales</taxon>
        <taxon>Cucurbitaceae</taxon>
        <taxon>Benincaseae</taxon>
        <taxon>Cucumis</taxon>
    </lineage>
</organism>